<dbReference type="InterPro" id="IPR040434">
    <property type="entry name" value="TSAP1"/>
</dbReference>
<proteinExistence type="evidence at transcript level"/>
<feature type="region of interest" description="Disordered" evidence="4">
    <location>
        <begin position="263"/>
        <end position="282"/>
    </location>
</feature>
<dbReference type="InterPro" id="IPR041085">
    <property type="entry name" value="TSAP1_C"/>
</dbReference>
<name>T2M4X9_HYDVU</name>
<feature type="compositionally biased region" description="Acidic residues" evidence="4">
    <location>
        <begin position="264"/>
        <end position="274"/>
    </location>
</feature>
<dbReference type="KEGG" id="hmg:101237681"/>
<dbReference type="PANTHER" id="PTHR37457">
    <property type="entry name" value="TRNA SELENOCYSTEINE 1-ASSOCIATED PROTEIN 1-RELATED"/>
    <property type="match status" value="1"/>
</dbReference>
<dbReference type="EMBL" id="HAAD01000743">
    <property type="protein sequence ID" value="CDG66975.1"/>
    <property type="molecule type" value="mRNA"/>
</dbReference>
<dbReference type="Gene3D" id="3.30.70.330">
    <property type="match status" value="2"/>
</dbReference>
<dbReference type="InterPro" id="IPR000504">
    <property type="entry name" value="RRM_dom"/>
</dbReference>
<keyword evidence="3" id="KW-0694">RNA-binding</keyword>
<protein>
    <recommendedName>
        <fullName evidence="2">tRNA selenocysteine-associated protein 1</fullName>
    </recommendedName>
</protein>
<evidence type="ECO:0000256" key="1">
    <source>
        <dbReference type="ARBA" id="ARBA00008920"/>
    </source>
</evidence>
<dbReference type="PANTHER" id="PTHR37457:SF3">
    <property type="entry name" value="TRNA SELENOCYSTEINE-ASSOCIATED PROTEIN 1"/>
    <property type="match status" value="1"/>
</dbReference>
<gene>
    <name evidence="6" type="primary">TRNAU1AP</name>
</gene>
<evidence type="ECO:0000256" key="3">
    <source>
        <dbReference type="PROSITE-ProRule" id="PRU00176"/>
    </source>
</evidence>
<dbReference type="SMART" id="SM00360">
    <property type="entry name" value="RRM"/>
    <property type="match status" value="2"/>
</dbReference>
<dbReference type="InterPro" id="IPR035979">
    <property type="entry name" value="RBD_domain_sf"/>
</dbReference>
<dbReference type="SUPFAM" id="SSF54928">
    <property type="entry name" value="RNA-binding domain, RBD"/>
    <property type="match status" value="2"/>
</dbReference>
<dbReference type="GO" id="GO:0003723">
    <property type="term" value="F:RNA binding"/>
    <property type="evidence" value="ECO:0007669"/>
    <property type="project" value="UniProtKB-UniRule"/>
</dbReference>
<comment type="similarity">
    <text evidence="1">Belongs to the RRM TRSPAP family.</text>
</comment>
<feature type="domain" description="RRM" evidence="5">
    <location>
        <begin position="6"/>
        <end position="88"/>
    </location>
</feature>
<dbReference type="PROSITE" id="PS50102">
    <property type="entry name" value="RRM"/>
    <property type="match status" value="2"/>
</dbReference>
<accession>T2M4X9</accession>
<reference evidence="6" key="1">
    <citation type="journal article" date="2013" name="Genome Biol. Evol.">
        <title>Punctuated emergences of genetic and phenotypic innovations in eumetazoan, bilaterian, euteleostome, and hominidae ancestors.</title>
        <authorList>
            <person name="Wenger Y."/>
            <person name="Galliot B."/>
        </authorList>
    </citation>
    <scope>NUCLEOTIDE SEQUENCE</scope>
    <source>
        <tissue evidence="6">Whole animals</tissue>
    </source>
</reference>
<evidence type="ECO:0000259" key="5">
    <source>
        <dbReference type="PROSITE" id="PS50102"/>
    </source>
</evidence>
<dbReference type="Pfam" id="PF00076">
    <property type="entry name" value="RRM_1"/>
    <property type="match status" value="2"/>
</dbReference>
<dbReference type="FunFam" id="3.30.70.330:FF:000159">
    <property type="entry name" value="tRNA selenocysteine 1-associated protein 1"/>
    <property type="match status" value="1"/>
</dbReference>
<organism evidence="6">
    <name type="scientific">Hydra vulgaris</name>
    <name type="common">Hydra</name>
    <name type="synonym">Hydra attenuata</name>
    <dbReference type="NCBI Taxonomy" id="6087"/>
    <lineage>
        <taxon>Eukaryota</taxon>
        <taxon>Metazoa</taxon>
        <taxon>Cnidaria</taxon>
        <taxon>Hydrozoa</taxon>
        <taxon>Hydroidolina</taxon>
        <taxon>Anthoathecata</taxon>
        <taxon>Aplanulata</taxon>
        <taxon>Hydridae</taxon>
        <taxon>Hydra</taxon>
    </lineage>
</organism>
<evidence type="ECO:0000256" key="4">
    <source>
        <dbReference type="SAM" id="MobiDB-lite"/>
    </source>
</evidence>
<sequence>MATESSWLWMGSISADMDEKFIKEAFANMGFKVLAVKEIFNKTTSERATYCFVDFGDIKTAREVLIKLNGESIPGIEGKKFKLNRSEYGRGSSHSDGIEYSLFVGDITSDVNDNHLLDFFRIKYPSVRAAKVVIDEKGSHKGYGFVRFFNEEEINRALTEMQGVKGLGQRPIRVNKAVKSKNPINAVASGLMDPNTVFPGWMQMQMNYMQQMYQFMQQCQEYAQQAADRAGLNREASIRSPSVCSSTTIQSNQLLTDQVNQTFNDDDEEEEQPEYADPNPHIDIEGMNEEFIINDDKLFFELEASRWDPEIGLLLALKQTPVWKR</sequence>
<dbReference type="OrthoDB" id="446113at2759"/>
<evidence type="ECO:0000256" key="2">
    <source>
        <dbReference type="ARBA" id="ARBA00033477"/>
    </source>
</evidence>
<dbReference type="AlphaFoldDB" id="T2M4X9"/>
<feature type="domain" description="RRM" evidence="5">
    <location>
        <begin position="100"/>
        <end position="179"/>
    </location>
</feature>
<dbReference type="Pfam" id="PF17654">
    <property type="entry name" value="Trnau1ap"/>
    <property type="match status" value="1"/>
</dbReference>
<evidence type="ECO:0000313" key="6">
    <source>
        <dbReference type="EMBL" id="CDG66975.1"/>
    </source>
</evidence>
<dbReference type="InterPro" id="IPR012677">
    <property type="entry name" value="Nucleotide-bd_a/b_plait_sf"/>
</dbReference>